<accession>A0A840FJ66</accession>
<evidence type="ECO:0000313" key="2">
    <source>
        <dbReference type="EMBL" id="MBB4155744.1"/>
    </source>
</evidence>
<evidence type="ECO:0000313" key="3">
    <source>
        <dbReference type="Proteomes" id="UP000529795"/>
    </source>
</evidence>
<dbReference type="Proteomes" id="UP000529795">
    <property type="component" value="Unassembled WGS sequence"/>
</dbReference>
<feature type="transmembrane region" description="Helical" evidence="1">
    <location>
        <begin position="105"/>
        <end position="130"/>
    </location>
</feature>
<comment type="caution">
    <text evidence="2">The sequence shown here is derived from an EMBL/GenBank/DDBJ whole genome shotgun (WGS) entry which is preliminary data.</text>
</comment>
<dbReference type="AlphaFoldDB" id="A0A840FJ66"/>
<proteinExistence type="predicted"/>
<evidence type="ECO:0000256" key="1">
    <source>
        <dbReference type="SAM" id="Phobius"/>
    </source>
</evidence>
<organism evidence="2 3">
    <name type="scientific">Sphingomonas jinjuensis</name>
    <dbReference type="NCBI Taxonomy" id="535907"/>
    <lineage>
        <taxon>Bacteria</taxon>
        <taxon>Pseudomonadati</taxon>
        <taxon>Pseudomonadota</taxon>
        <taxon>Alphaproteobacteria</taxon>
        <taxon>Sphingomonadales</taxon>
        <taxon>Sphingomonadaceae</taxon>
        <taxon>Sphingomonas</taxon>
    </lineage>
</organism>
<keyword evidence="3" id="KW-1185">Reference proteome</keyword>
<protein>
    <submittedName>
        <fullName evidence="2">Uncharacterized protein</fullName>
    </submittedName>
</protein>
<feature type="transmembrane region" description="Helical" evidence="1">
    <location>
        <begin position="31"/>
        <end position="50"/>
    </location>
</feature>
<feature type="transmembrane region" description="Helical" evidence="1">
    <location>
        <begin position="142"/>
        <end position="159"/>
    </location>
</feature>
<reference evidence="2 3" key="1">
    <citation type="submission" date="2020-08" db="EMBL/GenBank/DDBJ databases">
        <title>Genomic Encyclopedia of Type Strains, Phase IV (KMG-IV): sequencing the most valuable type-strain genomes for metagenomic binning, comparative biology and taxonomic classification.</title>
        <authorList>
            <person name="Goeker M."/>
        </authorList>
    </citation>
    <scope>NUCLEOTIDE SEQUENCE [LARGE SCALE GENOMIC DNA]</scope>
    <source>
        <strain evidence="2 3">YC6723</strain>
    </source>
</reference>
<dbReference type="EMBL" id="JACIEV010000024">
    <property type="protein sequence ID" value="MBB4155744.1"/>
    <property type="molecule type" value="Genomic_DNA"/>
</dbReference>
<name>A0A840FJ66_9SPHN</name>
<sequence length="200" mass="21964">MYSLVNASYACDFIIKERVCMYSERPSLATVIGRYVVATLSISTSAWLIARFSGEKTAIRVIVLVIFNTPIVAISVTLPFVASLRVALREKGVPGAIESTSYSRITGLFGAVVLTAFFWAIGNVVIWYLFESPAQVGSIIDGIWRFFVLGSALFLPYAFNQLRGIMADRQKHIEETERLHLASSVTRPGAPGVTVLANRP</sequence>
<keyword evidence="1" id="KW-0812">Transmembrane</keyword>
<keyword evidence="1" id="KW-1133">Transmembrane helix</keyword>
<dbReference type="RefSeq" id="WP_183987498.1">
    <property type="nucleotide sequence ID" value="NZ_JACIEV010000024.1"/>
</dbReference>
<gene>
    <name evidence="2" type="ORF">GGQ80_003669</name>
</gene>
<feature type="transmembrane region" description="Helical" evidence="1">
    <location>
        <begin position="62"/>
        <end position="84"/>
    </location>
</feature>
<keyword evidence="1" id="KW-0472">Membrane</keyword>